<dbReference type="Proteomes" id="UP001652625">
    <property type="component" value="Chromosome 13"/>
</dbReference>
<dbReference type="Pfam" id="PF00373">
    <property type="entry name" value="FERM_M"/>
    <property type="match status" value="1"/>
</dbReference>
<dbReference type="SUPFAM" id="SSF54236">
    <property type="entry name" value="Ubiquitin-like"/>
    <property type="match status" value="1"/>
</dbReference>
<dbReference type="SMART" id="SM01196">
    <property type="entry name" value="FERM_C"/>
    <property type="match status" value="1"/>
</dbReference>
<keyword evidence="2" id="KW-1133">Transmembrane helix</keyword>
<dbReference type="Gene3D" id="1.20.80.10">
    <property type="match status" value="1"/>
</dbReference>
<dbReference type="InterPro" id="IPR035963">
    <property type="entry name" value="FERM_2"/>
</dbReference>
<dbReference type="GeneID" id="101238780"/>
<keyword evidence="4" id="KW-1185">Reference proteome</keyword>
<dbReference type="InterPro" id="IPR014352">
    <property type="entry name" value="FERM/acyl-CoA-bd_prot_sf"/>
</dbReference>
<dbReference type="RefSeq" id="XP_065672602.1">
    <property type="nucleotide sequence ID" value="XM_065816530.1"/>
</dbReference>
<dbReference type="CDD" id="cd17102">
    <property type="entry name" value="FERM_F1_FRMD3"/>
    <property type="match status" value="1"/>
</dbReference>
<dbReference type="InterPro" id="IPR029071">
    <property type="entry name" value="Ubiquitin-like_domsf"/>
</dbReference>
<proteinExistence type="predicted"/>
<reference evidence="5" key="1">
    <citation type="submission" date="2025-08" db="UniProtKB">
        <authorList>
            <consortium name="RefSeq"/>
        </authorList>
    </citation>
    <scope>IDENTIFICATION</scope>
</reference>
<dbReference type="InterPro" id="IPR018980">
    <property type="entry name" value="FERM_PH-like_C"/>
</dbReference>
<sequence>MKESKINLADISSKIRLLDDSEISFDFKKETLGSELLDFVCKHLDVLSKDYFGLRYVDTNKQRHWLKSNKEIIKQLKDSRQPYMFFFRVKFYPTDPTKVKEEITRYQLYLQLKRDILHGRLLCPTNSITELAGHIVQAELGDYNQDEFGDGYLKDLKLLPRQNEKLLEKIVECHKSLTGCSPAEIESKFLNVVKSQDLYGVDPHPCKDHDDLPLYLGLTPHGIQVIREAKRVSGFVWSDINKVSYDNKLFYIQTLKHKKKQNYVFCLNDTPSCKHLWKCTVEHMSFYSQSNTPKVLKKSKILSPHNLFRKPKPKFGGKPEHAVISDEIIRPSPPTFTRSKSLRLSVQYKPSPSPSRSIASDNQNTFASENPQKPVASENHLSVPNFEINQPKLPLEETASLNMNSSMESLVSSAQMNDFKTEEFPDTESVCSSQDEDVSFDNKIDMLSNNHNDCATQDKVIEASKSETQLKPKNSEEIVLVNSSKLIDSFCSPLFVLILTAIIMIPLAVVLNKILN</sequence>
<keyword evidence="2" id="KW-0812">Transmembrane</keyword>
<dbReference type="InterPro" id="IPR018979">
    <property type="entry name" value="FERM_N"/>
</dbReference>
<evidence type="ECO:0000256" key="1">
    <source>
        <dbReference type="SAM" id="MobiDB-lite"/>
    </source>
</evidence>
<evidence type="ECO:0000259" key="3">
    <source>
        <dbReference type="PROSITE" id="PS50057"/>
    </source>
</evidence>
<dbReference type="Pfam" id="PF09380">
    <property type="entry name" value="FERM_C"/>
    <property type="match status" value="1"/>
</dbReference>
<dbReference type="Gene3D" id="2.30.29.30">
    <property type="entry name" value="Pleckstrin-homology domain (PH domain)/Phosphotyrosine-binding domain (PTB)"/>
    <property type="match status" value="1"/>
</dbReference>
<dbReference type="InterPro" id="IPR019749">
    <property type="entry name" value="Band_41_domain"/>
</dbReference>
<feature type="domain" description="FERM" evidence="3">
    <location>
        <begin position="11"/>
        <end position="291"/>
    </location>
</feature>
<dbReference type="PROSITE" id="PS50057">
    <property type="entry name" value="FERM_3"/>
    <property type="match status" value="1"/>
</dbReference>
<dbReference type="CDD" id="cd14473">
    <property type="entry name" value="FERM_B-lobe"/>
    <property type="match status" value="1"/>
</dbReference>
<protein>
    <submittedName>
        <fullName evidence="5">FERM domain-containing protein 3 isoform X5</fullName>
    </submittedName>
</protein>
<feature type="region of interest" description="Disordered" evidence="1">
    <location>
        <begin position="330"/>
        <end position="383"/>
    </location>
</feature>
<dbReference type="InterPro" id="IPR011993">
    <property type="entry name" value="PH-like_dom_sf"/>
</dbReference>
<evidence type="ECO:0000313" key="4">
    <source>
        <dbReference type="Proteomes" id="UP001652625"/>
    </source>
</evidence>
<keyword evidence="2" id="KW-0472">Membrane</keyword>
<dbReference type="Pfam" id="PF09379">
    <property type="entry name" value="FERM_N"/>
    <property type="match status" value="1"/>
</dbReference>
<organism evidence="4 5">
    <name type="scientific">Hydra vulgaris</name>
    <name type="common">Hydra</name>
    <name type="synonym">Hydra attenuata</name>
    <dbReference type="NCBI Taxonomy" id="6087"/>
    <lineage>
        <taxon>Eukaryota</taxon>
        <taxon>Metazoa</taxon>
        <taxon>Cnidaria</taxon>
        <taxon>Hydrozoa</taxon>
        <taxon>Hydroidolina</taxon>
        <taxon>Anthoathecata</taxon>
        <taxon>Aplanulata</taxon>
        <taxon>Hydridae</taxon>
        <taxon>Hydra</taxon>
    </lineage>
</organism>
<dbReference type="PRINTS" id="PR00661">
    <property type="entry name" value="ERMFAMILY"/>
</dbReference>
<dbReference type="PANTHER" id="PTHR23280:SF32">
    <property type="entry name" value="FI22325P1"/>
    <property type="match status" value="1"/>
</dbReference>
<dbReference type="InterPro" id="IPR000798">
    <property type="entry name" value="Ez/rad/moesin-like"/>
</dbReference>
<dbReference type="PANTHER" id="PTHR23280">
    <property type="entry name" value="4.1 G PROTEIN"/>
    <property type="match status" value="1"/>
</dbReference>
<dbReference type="SUPFAM" id="SSF50729">
    <property type="entry name" value="PH domain-like"/>
    <property type="match status" value="1"/>
</dbReference>
<feature type="transmembrane region" description="Helical" evidence="2">
    <location>
        <begin position="494"/>
        <end position="515"/>
    </location>
</feature>
<dbReference type="InterPro" id="IPR019747">
    <property type="entry name" value="FERM_CS"/>
</dbReference>
<name>A0ABM4DDW1_HYDVU</name>
<dbReference type="InterPro" id="IPR019748">
    <property type="entry name" value="FERM_central"/>
</dbReference>
<accession>A0ABM4DDW1</accession>
<dbReference type="PRINTS" id="PR00935">
    <property type="entry name" value="BAND41"/>
</dbReference>
<evidence type="ECO:0000256" key="2">
    <source>
        <dbReference type="SAM" id="Phobius"/>
    </source>
</evidence>
<dbReference type="Gene3D" id="3.10.20.90">
    <property type="entry name" value="Phosphatidylinositol 3-kinase Catalytic Subunit, Chain A, domain 1"/>
    <property type="match status" value="1"/>
</dbReference>
<gene>
    <name evidence="5" type="primary">LOC101238780</name>
</gene>
<dbReference type="InterPro" id="IPR000299">
    <property type="entry name" value="FERM_domain"/>
</dbReference>
<dbReference type="PROSITE" id="PS00660">
    <property type="entry name" value="FERM_1"/>
    <property type="match status" value="1"/>
</dbReference>
<evidence type="ECO:0000313" key="5">
    <source>
        <dbReference type="RefSeq" id="XP_065672602.1"/>
    </source>
</evidence>
<feature type="compositionally biased region" description="Polar residues" evidence="1">
    <location>
        <begin position="335"/>
        <end position="371"/>
    </location>
</feature>
<dbReference type="SMART" id="SM00295">
    <property type="entry name" value="B41"/>
    <property type="match status" value="1"/>
</dbReference>
<dbReference type="SUPFAM" id="SSF47031">
    <property type="entry name" value="Second domain of FERM"/>
    <property type="match status" value="1"/>
</dbReference>